<evidence type="ECO:0000313" key="5">
    <source>
        <dbReference type="Proteomes" id="UP001063350"/>
    </source>
</evidence>
<dbReference type="SUPFAM" id="SSF51161">
    <property type="entry name" value="Trimeric LpxA-like enzymes"/>
    <property type="match status" value="1"/>
</dbReference>
<name>A0A915TZ84_9BACT</name>
<dbReference type="InterPro" id="IPR050065">
    <property type="entry name" value="GlmU-like"/>
</dbReference>
<proteinExistence type="predicted"/>
<keyword evidence="1" id="KW-0808">Transferase</keyword>
<dbReference type="EMBL" id="AP024233">
    <property type="protein sequence ID" value="BCO08004.1"/>
    <property type="molecule type" value="Genomic_DNA"/>
</dbReference>
<dbReference type="GO" id="GO:0016779">
    <property type="term" value="F:nucleotidyltransferase activity"/>
    <property type="evidence" value="ECO:0007669"/>
    <property type="project" value="UniProtKB-ARBA"/>
</dbReference>
<dbReference type="PANTHER" id="PTHR43584">
    <property type="entry name" value="NUCLEOTIDYL TRANSFERASE"/>
    <property type="match status" value="1"/>
</dbReference>
<dbReference type="Pfam" id="PF25087">
    <property type="entry name" value="GMPPB_C"/>
    <property type="match status" value="1"/>
</dbReference>
<gene>
    <name evidence="4" type="ORF">GF1_03800</name>
</gene>
<evidence type="ECO:0000256" key="2">
    <source>
        <dbReference type="ARBA" id="ARBA00023315"/>
    </source>
</evidence>
<feature type="domain" description="Mannose-1-phosphate guanyltransferase C-terminal" evidence="3">
    <location>
        <begin position="125"/>
        <end position="204"/>
    </location>
</feature>
<reference evidence="4" key="1">
    <citation type="submission" date="2020-12" db="EMBL/GenBank/DDBJ databases">
        <title>Desulfobium dissulfuricans gen. nov., sp. nov., a novel mesophilic, sulfate-reducing bacterium isolated from a deep-sea hydrothermal vent.</title>
        <authorList>
            <person name="Hashimoto Y."/>
            <person name="Tame A."/>
            <person name="Sawayama S."/>
            <person name="Miyazaki J."/>
            <person name="Takai K."/>
            <person name="Nakagawa S."/>
        </authorList>
    </citation>
    <scope>NUCLEOTIDE SEQUENCE</scope>
    <source>
        <strain evidence="4">GF1</strain>
    </source>
</reference>
<dbReference type="AlphaFoldDB" id="A0A915TZ84"/>
<evidence type="ECO:0000259" key="3">
    <source>
        <dbReference type="Pfam" id="PF25087"/>
    </source>
</evidence>
<dbReference type="PANTHER" id="PTHR43584:SF8">
    <property type="entry name" value="N-ACETYLMURAMATE ALPHA-1-PHOSPHATE URIDYLYLTRANSFERASE"/>
    <property type="match status" value="1"/>
</dbReference>
<dbReference type="RefSeq" id="WP_267927938.1">
    <property type="nucleotide sequence ID" value="NZ_AP024233.1"/>
</dbReference>
<dbReference type="InterPro" id="IPR056729">
    <property type="entry name" value="GMPPB_C"/>
</dbReference>
<keyword evidence="5" id="KW-1185">Reference proteome</keyword>
<accession>A0A915TZ84</accession>
<protein>
    <submittedName>
        <fullName evidence="4">Glucose-1-phosphate thymidylyltransferase</fullName>
    </submittedName>
</protein>
<dbReference type="Proteomes" id="UP001063350">
    <property type="component" value="Chromosome"/>
</dbReference>
<sequence length="269" mass="28570">MLDAASFFDLTDFSHKALFQNTTHVWDALKELKTYIDEHLDEELGHPSLISGMPLTEPLIYLDGALHAAKDCHIVYGDATKGKLEVRHDGVLLKGASVIMAGAVLVGNRISIGRGVLIESGALIKEPAIIGDETEIRQGAYLRGHCLIGDRCVVGHTTEVKHSVFLNDAKAGHFAYLGDSILGADANLGAGTKFANLRFLPGTIKIRTPEGIVDTGLRKLGAILGDTAQTGCNSVTNPGTLIGRGGILMPNTTAPSGYHSDKAVIRPRA</sequence>
<dbReference type="GO" id="GO:0016746">
    <property type="term" value="F:acyltransferase activity"/>
    <property type="evidence" value="ECO:0007669"/>
    <property type="project" value="UniProtKB-KW"/>
</dbReference>
<keyword evidence="2" id="KW-0012">Acyltransferase</keyword>
<dbReference type="InterPro" id="IPR011004">
    <property type="entry name" value="Trimer_LpxA-like_sf"/>
</dbReference>
<organism evidence="4 5">
    <name type="scientific">Desulfolithobacter dissulfuricans</name>
    <dbReference type="NCBI Taxonomy" id="2795293"/>
    <lineage>
        <taxon>Bacteria</taxon>
        <taxon>Pseudomonadati</taxon>
        <taxon>Thermodesulfobacteriota</taxon>
        <taxon>Desulfobulbia</taxon>
        <taxon>Desulfobulbales</taxon>
        <taxon>Desulfobulbaceae</taxon>
        <taxon>Desulfolithobacter</taxon>
    </lineage>
</organism>
<dbReference type="KEGG" id="ddu:GF1_03800"/>
<dbReference type="Gene3D" id="2.160.10.10">
    <property type="entry name" value="Hexapeptide repeat proteins"/>
    <property type="match status" value="1"/>
</dbReference>
<evidence type="ECO:0000313" key="4">
    <source>
        <dbReference type="EMBL" id="BCO08004.1"/>
    </source>
</evidence>
<evidence type="ECO:0000256" key="1">
    <source>
        <dbReference type="ARBA" id="ARBA00022679"/>
    </source>
</evidence>